<evidence type="ECO:0000256" key="1">
    <source>
        <dbReference type="SAM" id="Coils"/>
    </source>
</evidence>
<name>A0A196SBV5_BLAHN</name>
<feature type="coiled-coil region" evidence="1">
    <location>
        <begin position="500"/>
        <end position="559"/>
    </location>
</feature>
<feature type="region of interest" description="Disordered" evidence="2">
    <location>
        <begin position="335"/>
        <end position="369"/>
    </location>
</feature>
<evidence type="ECO:0000313" key="4">
    <source>
        <dbReference type="Proteomes" id="UP000078348"/>
    </source>
</evidence>
<comment type="caution">
    <text evidence="3">The sequence shown here is derived from an EMBL/GenBank/DDBJ whole genome shotgun (WGS) entry which is preliminary data.</text>
</comment>
<feature type="coiled-coil region" evidence="1">
    <location>
        <begin position="268"/>
        <end position="295"/>
    </location>
</feature>
<dbReference type="OrthoDB" id="343070at2759"/>
<feature type="coiled-coil region" evidence="1">
    <location>
        <begin position="107"/>
        <end position="166"/>
    </location>
</feature>
<keyword evidence="4" id="KW-1185">Reference proteome</keyword>
<evidence type="ECO:0000256" key="2">
    <source>
        <dbReference type="SAM" id="MobiDB-lite"/>
    </source>
</evidence>
<reference evidence="3 4" key="1">
    <citation type="submission" date="2016-05" db="EMBL/GenBank/DDBJ databases">
        <title>Nuclear genome of Blastocystis sp. subtype 1 NandII.</title>
        <authorList>
            <person name="Gentekaki E."/>
            <person name="Curtis B."/>
            <person name="Stairs C."/>
            <person name="Eme L."/>
            <person name="Herman E."/>
            <person name="Klimes V."/>
            <person name="Arias M.C."/>
            <person name="Elias M."/>
            <person name="Hilliou F."/>
            <person name="Klute M."/>
            <person name="Malik S.-B."/>
            <person name="Pightling A."/>
            <person name="Rachubinski R."/>
            <person name="Salas D."/>
            <person name="Schlacht A."/>
            <person name="Suga H."/>
            <person name="Archibald J."/>
            <person name="Ball S.G."/>
            <person name="Clark G."/>
            <person name="Dacks J."/>
            <person name="Van Der Giezen M."/>
            <person name="Tsaousis A."/>
            <person name="Roger A."/>
        </authorList>
    </citation>
    <scope>NUCLEOTIDE SEQUENCE [LARGE SCALE GENOMIC DNA]</scope>
    <source>
        <strain evidence="4">ATCC 50177 / NandII</strain>
    </source>
</reference>
<feature type="coiled-coil region" evidence="1">
    <location>
        <begin position="665"/>
        <end position="692"/>
    </location>
</feature>
<proteinExistence type="predicted"/>
<feature type="compositionally biased region" description="Basic and acidic residues" evidence="2">
    <location>
        <begin position="335"/>
        <end position="356"/>
    </location>
</feature>
<evidence type="ECO:0000313" key="3">
    <source>
        <dbReference type="EMBL" id="OAO13489.1"/>
    </source>
</evidence>
<gene>
    <name evidence="3" type="ORF">AV274_4806</name>
</gene>
<organism evidence="3 4">
    <name type="scientific">Blastocystis sp. subtype 1 (strain ATCC 50177 / NandII)</name>
    <dbReference type="NCBI Taxonomy" id="478820"/>
    <lineage>
        <taxon>Eukaryota</taxon>
        <taxon>Sar</taxon>
        <taxon>Stramenopiles</taxon>
        <taxon>Bigyra</taxon>
        <taxon>Opalozoa</taxon>
        <taxon>Opalinata</taxon>
        <taxon>Blastocystidae</taxon>
        <taxon>Blastocystis</taxon>
    </lineage>
</organism>
<dbReference type="AlphaFoldDB" id="A0A196SBV5"/>
<dbReference type="EMBL" id="LXWW01000380">
    <property type="protein sequence ID" value="OAO13489.1"/>
    <property type="molecule type" value="Genomic_DNA"/>
</dbReference>
<sequence>MRLKENRSLRSEIERVYQRYSDLRVMRIDVDGLKGSAKESFASALSSLSQQNAFFETFKSNYATFQEQIASLQQTIRDQERNRAAAPAPSNNDDRLQMELLATQLRLGKQEHEFALLQAKNDVLEEERTRLLALHEQSQKCLEQSNEQLRRENEALRSQLEGVKEENLHLLGTLDSRHMGCAAKTDESLEDQCIRLTKERDDLSIYLSHVLQDLEDKTPLLLEQKQAYETLKRNYHTLLLQWNQFCEQTLASSEGSFIDSTKLLYAEVLRLREEVGSAQRQVELLRSQRDALRSKFEVKESVKVSDVKVSDVKVSDVKVSDVKVSDVKVSDVKEVRKEKEEEKEEEEKKEKEKVEKEEEEKEKEEKEEMEKACELAQLRESAKRLERRLQAAEARRKRAEARSQSLQSQLARCERALAEIGLNSDTTRLSRMSALAMELRSHFDETATVLLRSLVDGNARIQGYLERGLESVAQLQTKLTVPETPAPLLEVNEEGEEKPLSEAISALVEQNADLEETMREMEGDEDEMNRDLEAKAARITALEAEMVEEVAKVARLVKKEEKSDGRVDVCVKEAEGVVQRECAKEAEALRRGQQEVVAAWEAERAVLTRWAEEAKVLVKECEASRVAGLVNSLRVLSLTLCAESGACAEEEMEEEKMEEVEKEEKVCLEESNSALRTALEKAERVTHELEDRVTGVWRQRRDEARGRGRRRRRRRSDWRWRWRV</sequence>
<protein>
    <submittedName>
        <fullName evidence="3">Uncharacterized protein</fullName>
    </submittedName>
</protein>
<dbReference type="Proteomes" id="UP000078348">
    <property type="component" value="Unassembled WGS sequence"/>
</dbReference>
<keyword evidence="1" id="KW-0175">Coiled coil</keyword>
<accession>A0A196SBV5</accession>